<comment type="caution">
    <text evidence="3">The sequence shown here is derived from an EMBL/GenBank/DDBJ whole genome shotgun (WGS) entry which is preliminary data.</text>
</comment>
<dbReference type="InterPro" id="IPR004045">
    <property type="entry name" value="Glutathione_S-Trfase_N"/>
</dbReference>
<reference evidence="3" key="2">
    <citation type="submission" date="2020-11" db="EMBL/GenBank/DDBJ databases">
        <authorList>
            <consortium name="DOE Joint Genome Institute"/>
            <person name="Kuo A."/>
            <person name="Miyauchi S."/>
            <person name="Kiss E."/>
            <person name="Drula E."/>
            <person name="Kohler A."/>
            <person name="Sanchez-Garcia M."/>
            <person name="Andreopoulos B."/>
            <person name="Barry K.W."/>
            <person name="Bonito G."/>
            <person name="Buee M."/>
            <person name="Carver A."/>
            <person name="Chen C."/>
            <person name="Cichocki N."/>
            <person name="Clum A."/>
            <person name="Culley D."/>
            <person name="Crous P.W."/>
            <person name="Fauchery L."/>
            <person name="Girlanda M."/>
            <person name="Hayes R."/>
            <person name="Keri Z."/>
            <person name="Labutti K."/>
            <person name="Lipzen A."/>
            <person name="Lombard V."/>
            <person name="Magnuson J."/>
            <person name="Maillard F."/>
            <person name="Morin E."/>
            <person name="Murat C."/>
            <person name="Nolan M."/>
            <person name="Ohm R."/>
            <person name="Pangilinan J."/>
            <person name="Pereira M."/>
            <person name="Perotto S."/>
            <person name="Peter M."/>
            <person name="Riley R."/>
            <person name="Sitrit Y."/>
            <person name="Stielow B."/>
            <person name="Szollosi G."/>
            <person name="Zifcakova L."/>
            <person name="Stursova M."/>
            <person name="Spatafora J.W."/>
            <person name="Tedersoo L."/>
            <person name="Vaario L.-M."/>
            <person name="Yamada A."/>
            <person name="Yan M."/>
            <person name="Wang P."/>
            <person name="Xu J."/>
            <person name="Bruns T."/>
            <person name="Baldrian P."/>
            <person name="Vilgalys R."/>
            <person name="Henrissat B."/>
            <person name="Grigoriev I.V."/>
            <person name="Hibbett D."/>
            <person name="Nagy L.G."/>
            <person name="Martin F.M."/>
        </authorList>
    </citation>
    <scope>NUCLEOTIDE SEQUENCE</scope>
    <source>
        <strain evidence="3">UH-Tt-Lm1</strain>
    </source>
</reference>
<keyword evidence="4" id="KW-1185">Reference proteome</keyword>
<dbReference type="InterPro" id="IPR050213">
    <property type="entry name" value="GST_superfamily"/>
</dbReference>
<dbReference type="PANTHER" id="PTHR11571">
    <property type="entry name" value="GLUTATHIONE S-TRANSFERASE"/>
    <property type="match status" value="1"/>
</dbReference>
<accession>A0A9P6L128</accession>
<dbReference type="Pfam" id="PF14497">
    <property type="entry name" value="GST_C_3"/>
    <property type="match status" value="1"/>
</dbReference>
<protein>
    <submittedName>
        <fullName evidence="3">Glutathione S-transferase-like protein</fullName>
    </submittedName>
</protein>
<dbReference type="SUPFAM" id="SSF52833">
    <property type="entry name" value="Thioredoxin-like"/>
    <property type="match status" value="1"/>
</dbReference>
<dbReference type="SUPFAM" id="SSF47616">
    <property type="entry name" value="GST C-terminal domain-like"/>
    <property type="match status" value="1"/>
</dbReference>
<dbReference type="Gene3D" id="3.40.30.10">
    <property type="entry name" value="Glutaredoxin"/>
    <property type="match status" value="1"/>
</dbReference>
<dbReference type="Gene3D" id="1.20.1050.10">
    <property type="match status" value="1"/>
</dbReference>
<dbReference type="PROSITE" id="PS50404">
    <property type="entry name" value="GST_NTER"/>
    <property type="match status" value="1"/>
</dbReference>
<feature type="domain" description="GST C-terminal" evidence="2">
    <location>
        <begin position="124"/>
        <end position="261"/>
    </location>
</feature>
<reference evidence="3" key="1">
    <citation type="journal article" date="2020" name="Nat. Commun.">
        <title>Large-scale genome sequencing of mycorrhizal fungi provides insights into the early evolution of symbiotic traits.</title>
        <authorList>
            <person name="Miyauchi S."/>
            <person name="Kiss E."/>
            <person name="Kuo A."/>
            <person name="Drula E."/>
            <person name="Kohler A."/>
            <person name="Sanchez-Garcia M."/>
            <person name="Morin E."/>
            <person name="Andreopoulos B."/>
            <person name="Barry K.W."/>
            <person name="Bonito G."/>
            <person name="Buee M."/>
            <person name="Carver A."/>
            <person name="Chen C."/>
            <person name="Cichocki N."/>
            <person name="Clum A."/>
            <person name="Culley D."/>
            <person name="Crous P.W."/>
            <person name="Fauchery L."/>
            <person name="Girlanda M."/>
            <person name="Hayes R.D."/>
            <person name="Keri Z."/>
            <person name="LaButti K."/>
            <person name="Lipzen A."/>
            <person name="Lombard V."/>
            <person name="Magnuson J."/>
            <person name="Maillard F."/>
            <person name="Murat C."/>
            <person name="Nolan M."/>
            <person name="Ohm R.A."/>
            <person name="Pangilinan J."/>
            <person name="Pereira M.F."/>
            <person name="Perotto S."/>
            <person name="Peter M."/>
            <person name="Pfister S."/>
            <person name="Riley R."/>
            <person name="Sitrit Y."/>
            <person name="Stielow J.B."/>
            <person name="Szollosi G."/>
            <person name="Zifcakova L."/>
            <person name="Stursova M."/>
            <person name="Spatafora J.W."/>
            <person name="Tedersoo L."/>
            <person name="Vaario L.M."/>
            <person name="Yamada A."/>
            <person name="Yan M."/>
            <person name="Wang P."/>
            <person name="Xu J."/>
            <person name="Bruns T."/>
            <person name="Baldrian P."/>
            <person name="Vilgalys R."/>
            <person name="Dunand C."/>
            <person name="Henrissat B."/>
            <person name="Grigoriev I.V."/>
            <person name="Hibbett D."/>
            <person name="Nagy L.G."/>
            <person name="Martin F.M."/>
        </authorList>
    </citation>
    <scope>NUCLEOTIDE SEQUENCE</scope>
    <source>
        <strain evidence="3">UH-Tt-Lm1</strain>
    </source>
</reference>
<evidence type="ECO:0000259" key="1">
    <source>
        <dbReference type="PROSITE" id="PS50404"/>
    </source>
</evidence>
<dbReference type="PANTHER" id="PTHR11571:SF263">
    <property type="entry name" value="GLUTATHIONE S-TRANSFERASE"/>
    <property type="match status" value="1"/>
</dbReference>
<dbReference type="EMBL" id="WIUZ02000022">
    <property type="protein sequence ID" value="KAF9778618.1"/>
    <property type="molecule type" value="Genomic_DNA"/>
</dbReference>
<dbReference type="OrthoDB" id="414243at2759"/>
<name>A0A9P6L128_9AGAM</name>
<dbReference type="GO" id="GO:0006749">
    <property type="term" value="P:glutathione metabolic process"/>
    <property type="evidence" value="ECO:0007669"/>
    <property type="project" value="TreeGrafter"/>
</dbReference>
<evidence type="ECO:0000259" key="2">
    <source>
        <dbReference type="PROSITE" id="PS50405"/>
    </source>
</evidence>
<dbReference type="CDD" id="cd03192">
    <property type="entry name" value="GST_C_Sigma_like"/>
    <property type="match status" value="1"/>
</dbReference>
<dbReference type="InterPro" id="IPR036282">
    <property type="entry name" value="Glutathione-S-Trfase_C_sf"/>
</dbReference>
<dbReference type="InterPro" id="IPR010987">
    <property type="entry name" value="Glutathione-S-Trfase_C-like"/>
</dbReference>
<dbReference type="InterPro" id="IPR004046">
    <property type="entry name" value="GST_C"/>
</dbReference>
<organism evidence="3 4">
    <name type="scientific">Thelephora terrestris</name>
    <dbReference type="NCBI Taxonomy" id="56493"/>
    <lineage>
        <taxon>Eukaryota</taxon>
        <taxon>Fungi</taxon>
        <taxon>Dikarya</taxon>
        <taxon>Basidiomycota</taxon>
        <taxon>Agaricomycotina</taxon>
        <taxon>Agaricomycetes</taxon>
        <taxon>Thelephorales</taxon>
        <taxon>Thelephoraceae</taxon>
        <taxon>Thelephora</taxon>
    </lineage>
</organism>
<sequence>MSAREEEKPNERPGKRQKVGLYTLHYWDGIPGRGEYIRLVFEYTGTPYDEVKDNSTLMARITNPEIVGIPPNLWPPALELANGKWLSQTGVIINYLSPKLGLAGYAKDDTDLDEEEKIFLGAKNAQLVLTVLDMAVELHGVHHPVSVNLYYEDQKAEALRSAEQFRASRLPKFFQYFQTVLETNPANKGGKGPFLLSSLTTAADLALFHNMTGVLHAFPRRVKSIQESGKYELVFKLYERVQNEPKIAEYMESKRRQDFGMFGIFRHYPELDNEE</sequence>
<dbReference type="GO" id="GO:0004364">
    <property type="term" value="F:glutathione transferase activity"/>
    <property type="evidence" value="ECO:0007669"/>
    <property type="project" value="TreeGrafter"/>
</dbReference>
<dbReference type="PROSITE" id="PS50405">
    <property type="entry name" value="GST_CTER"/>
    <property type="match status" value="1"/>
</dbReference>
<evidence type="ECO:0000313" key="4">
    <source>
        <dbReference type="Proteomes" id="UP000736335"/>
    </source>
</evidence>
<gene>
    <name evidence="3" type="ORF">BJ322DRAFT_476933</name>
</gene>
<dbReference type="Proteomes" id="UP000736335">
    <property type="component" value="Unassembled WGS sequence"/>
</dbReference>
<dbReference type="AlphaFoldDB" id="A0A9P6L128"/>
<proteinExistence type="predicted"/>
<dbReference type="InterPro" id="IPR036249">
    <property type="entry name" value="Thioredoxin-like_sf"/>
</dbReference>
<feature type="domain" description="GST N-terminal" evidence="1">
    <location>
        <begin position="20"/>
        <end position="104"/>
    </location>
</feature>
<evidence type="ECO:0000313" key="3">
    <source>
        <dbReference type="EMBL" id="KAF9778618.1"/>
    </source>
</evidence>